<comment type="caution">
    <text evidence="4">The sequence shown here is derived from an EMBL/GenBank/DDBJ whole genome shotgun (WGS) entry which is preliminary data.</text>
</comment>
<feature type="non-terminal residue" evidence="4">
    <location>
        <position position="1"/>
    </location>
</feature>
<feature type="domain" description="CCHC-type" evidence="3">
    <location>
        <begin position="64"/>
        <end position="79"/>
    </location>
</feature>
<dbReference type="GO" id="GO:0008270">
    <property type="term" value="F:zinc ion binding"/>
    <property type="evidence" value="ECO:0007669"/>
    <property type="project" value="UniProtKB-KW"/>
</dbReference>
<keyword evidence="1" id="KW-0479">Metal-binding</keyword>
<feature type="region of interest" description="Disordered" evidence="2">
    <location>
        <begin position="1"/>
        <end position="24"/>
    </location>
</feature>
<evidence type="ECO:0000256" key="1">
    <source>
        <dbReference type="PROSITE-ProRule" id="PRU00047"/>
    </source>
</evidence>
<accession>A0A699WA16</accession>
<evidence type="ECO:0000256" key="2">
    <source>
        <dbReference type="SAM" id="MobiDB-lite"/>
    </source>
</evidence>
<reference evidence="4" key="1">
    <citation type="journal article" date="2019" name="Sci. Rep.">
        <title>Draft genome of Tanacetum cinerariifolium, the natural source of mosquito coil.</title>
        <authorList>
            <person name="Yamashiro T."/>
            <person name="Shiraishi A."/>
            <person name="Satake H."/>
            <person name="Nakayama K."/>
        </authorList>
    </citation>
    <scope>NUCLEOTIDE SEQUENCE</scope>
</reference>
<dbReference type="EMBL" id="BKCJ011621076">
    <property type="protein sequence ID" value="GFD44385.1"/>
    <property type="molecule type" value="Genomic_DNA"/>
</dbReference>
<dbReference type="Gene3D" id="4.10.60.10">
    <property type="entry name" value="Zinc finger, CCHC-type"/>
    <property type="match status" value="1"/>
</dbReference>
<dbReference type="SUPFAM" id="SSF57756">
    <property type="entry name" value="Retrovirus zinc finger-like domains"/>
    <property type="match status" value="1"/>
</dbReference>
<name>A0A699WA16_TANCI</name>
<dbReference type="InterPro" id="IPR001878">
    <property type="entry name" value="Znf_CCHC"/>
</dbReference>
<evidence type="ECO:0000313" key="4">
    <source>
        <dbReference type="EMBL" id="GFD44385.1"/>
    </source>
</evidence>
<dbReference type="SMART" id="SM00343">
    <property type="entry name" value="ZnF_C2HC"/>
    <property type="match status" value="2"/>
</dbReference>
<proteinExistence type="predicted"/>
<dbReference type="AlphaFoldDB" id="A0A699WA16"/>
<feature type="non-terminal residue" evidence="4">
    <location>
        <position position="139"/>
    </location>
</feature>
<gene>
    <name evidence="4" type="ORF">Tci_916354</name>
</gene>
<dbReference type="GO" id="GO:0003676">
    <property type="term" value="F:nucleic acid binding"/>
    <property type="evidence" value="ECO:0007669"/>
    <property type="project" value="InterPro"/>
</dbReference>
<protein>
    <recommendedName>
        <fullName evidence="3">CCHC-type domain-containing protein</fullName>
    </recommendedName>
</protein>
<keyword evidence="1" id="KW-0863">Zinc-finger</keyword>
<dbReference type="Pfam" id="PF00098">
    <property type="entry name" value="zf-CCHC"/>
    <property type="match status" value="2"/>
</dbReference>
<sequence>NSNNNNNHNRGNYRNNNHHNQNNNRWQNNARALTTAQNTGANQAEVAPKCNRCGKCHFHQCPPRCENCGKIGHKAKDCRGKKAGPGAAVQPNIVCYSCEERGHKSSECLKKPDQRGGNVQGQAYVICDAEHNQGPNVVT</sequence>
<organism evidence="4">
    <name type="scientific">Tanacetum cinerariifolium</name>
    <name type="common">Dalmatian daisy</name>
    <name type="synonym">Chrysanthemum cinerariifolium</name>
    <dbReference type="NCBI Taxonomy" id="118510"/>
    <lineage>
        <taxon>Eukaryota</taxon>
        <taxon>Viridiplantae</taxon>
        <taxon>Streptophyta</taxon>
        <taxon>Embryophyta</taxon>
        <taxon>Tracheophyta</taxon>
        <taxon>Spermatophyta</taxon>
        <taxon>Magnoliopsida</taxon>
        <taxon>eudicotyledons</taxon>
        <taxon>Gunneridae</taxon>
        <taxon>Pentapetalae</taxon>
        <taxon>asterids</taxon>
        <taxon>campanulids</taxon>
        <taxon>Asterales</taxon>
        <taxon>Asteraceae</taxon>
        <taxon>Asteroideae</taxon>
        <taxon>Anthemideae</taxon>
        <taxon>Anthemidinae</taxon>
        <taxon>Tanacetum</taxon>
    </lineage>
</organism>
<evidence type="ECO:0000259" key="3">
    <source>
        <dbReference type="PROSITE" id="PS50158"/>
    </source>
</evidence>
<feature type="domain" description="CCHC-type" evidence="3">
    <location>
        <begin position="95"/>
        <end position="108"/>
    </location>
</feature>
<dbReference type="PROSITE" id="PS50158">
    <property type="entry name" value="ZF_CCHC"/>
    <property type="match status" value="2"/>
</dbReference>
<keyword evidence="1" id="KW-0862">Zinc</keyword>
<dbReference type="InterPro" id="IPR036875">
    <property type="entry name" value="Znf_CCHC_sf"/>
</dbReference>